<organism evidence="1 2">
    <name type="scientific">Candidatus Jettenia caeni</name>
    <dbReference type="NCBI Taxonomy" id="247490"/>
    <lineage>
        <taxon>Bacteria</taxon>
        <taxon>Pseudomonadati</taxon>
        <taxon>Planctomycetota</taxon>
        <taxon>Candidatus Brocadiia</taxon>
        <taxon>Candidatus Brocadiales</taxon>
        <taxon>Candidatus Brocadiaceae</taxon>
        <taxon>Candidatus Jettenia</taxon>
    </lineage>
</organism>
<dbReference type="AlphaFoldDB" id="I3IMQ7"/>
<dbReference type="Proteomes" id="UP000002985">
    <property type="component" value="Unassembled WGS sequence"/>
</dbReference>
<proteinExistence type="predicted"/>
<evidence type="ECO:0000313" key="1">
    <source>
        <dbReference type="EMBL" id="GAB63002.1"/>
    </source>
</evidence>
<dbReference type="PANTHER" id="PTHR43861">
    <property type="entry name" value="TRANS-ACONITATE 2-METHYLTRANSFERASE-RELATED"/>
    <property type="match status" value="1"/>
</dbReference>
<keyword evidence="2" id="KW-1185">Reference proteome</keyword>
<dbReference type="SUPFAM" id="SSF53335">
    <property type="entry name" value="S-adenosyl-L-methionine-dependent methyltransferases"/>
    <property type="match status" value="1"/>
</dbReference>
<comment type="caution">
    <text evidence="1">The sequence shown here is derived from an EMBL/GenBank/DDBJ whole genome shotgun (WGS) entry which is preliminary data.</text>
</comment>
<dbReference type="GO" id="GO:0032259">
    <property type="term" value="P:methylation"/>
    <property type="evidence" value="ECO:0007669"/>
    <property type="project" value="UniProtKB-KW"/>
</dbReference>
<dbReference type="OrthoDB" id="2577067at2"/>
<keyword evidence="1" id="KW-0489">Methyltransferase</keyword>
<evidence type="ECO:0000313" key="2">
    <source>
        <dbReference type="Proteomes" id="UP000002985"/>
    </source>
</evidence>
<dbReference type="CDD" id="cd02440">
    <property type="entry name" value="AdoMet_MTases"/>
    <property type="match status" value="1"/>
</dbReference>
<keyword evidence="1" id="KW-0808">Transferase</keyword>
<name>I3IMQ7_9BACT</name>
<reference evidence="1 2" key="1">
    <citation type="journal article" date="2012" name="FEBS Lett.">
        <title>Anammox organism KSU-1 expresses a NirK-type copper-containing nitrite reductase instead of a NirS-type with cytochrome cd1.</title>
        <authorList>
            <person name="Hira D."/>
            <person name="Toh H."/>
            <person name="Migita C.T."/>
            <person name="Okubo H."/>
            <person name="Nishiyama T."/>
            <person name="Hattori M."/>
            <person name="Furukawa K."/>
            <person name="Fujii T."/>
        </authorList>
    </citation>
    <scope>NUCLEOTIDE SEQUENCE [LARGE SCALE GENOMIC DNA]</scope>
</reference>
<dbReference type="EMBL" id="BAFH01000003">
    <property type="protein sequence ID" value="GAB63002.1"/>
    <property type="molecule type" value="Genomic_DNA"/>
</dbReference>
<dbReference type="eggNOG" id="COG2226">
    <property type="taxonomic scope" value="Bacteria"/>
</dbReference>
<dbReference type="STRING" id="247490.KSU1_C1406"/>
<protein>
    <submittedName>
        <fullName evidence="1">Putative methyltransferase</fullName>
    </submittedName>
</protein>
<dbReference type="GO" id="GO:0008168">
    <property type="term" value="F:methyltransferase activity"/>
    <property type="evidence" value="ECO:0007669"/>
    <property type="project" value="UniProtKB-KW"/>
</dbReference>
<dbReference type="Pfam" id="PF13489">
    <property type="entry name" value="Methyltransf_23"/>
    <property type="match status" value="1"/>
</dbReference>
<accession>I3IMQ7</accession>
<sequence>MNSIQQVNCNICGVDDTSLIAVQNGYRMVKCKNCGLVYLNSRPDQQTLLKLYADYHQREGKDEDVWARLMEKNFKEVSLLLHKIFPEKGKILDVGCGYGHFIEIMQDCGWFAQGVDPSSGTLYHAKRKGLNVIETSVDDSSFPDNFFDVVTAFYVLEHLPDPLSTAKKIFEMLKPGGVIVIRVPHTTPIVRFLSVFTIDNNLYDAPYHLYDFSPMTITVLLKKAGFSLIQVMPGSPTLPPKRFERVISLVSGYFSQVLFVMSRGKFLLPGTSKTIIAVKQIENRVS</sequence>
<dbReference type="InterPro" id="IPR029063">
    <property type="entry name" value="SAM-dependent_MTases_sf"/>
</dbReference>
<gene>
    <name evidence="1" type="ORF">KSU1_C1406</name>
</gene>
<dbReference type="Gene3D" id="3.40.50.150">
    <property type="entry name" value="Vaccinia Virus protein VP39"/>
    <property type="match status" value="1"/>
</dbReference>